<reference evidence="2" key="2">
    <citation type="submission" date="2020-12" db="EMBL/GenBank/DDBJ databases">
        <title>New Spironucleus salmonicida genome in near-complete chromosomes.</title>
        <authorList>
            <person name="Xu F."/>
            <person name="Kurt Z."/>
            <person name="Jimenez-Gonzalez A."/>
            <person name="Astvaldsson A."/>
            <person name="Andersson J.O."/>
            <person name="Svard S.G."/>
        </authorList>
    </citation>
    <scope>NUCLEOTIDE SEQUENCE</scope>
    <source>
        <strain evidence="2">ATCC 50377</strain>
    </source>
</reference>
<reference evidence="1 2" key="1">
    <citation type="journal article" date="2014" name="PLoS Genet.">
        <title>The Genome of Spironucleus salmonicida Highlights a Fish Pathogen Adapted to Fluctuating Environments.</title>
        <authorList>
            <person name="Xu F."/>
            <person name="Jerlstrom-Hultqvist J."/>
            <person name="Einarsson E."/>
            <person name="Astvaldsson A."/>
            <person name="Svard S.G."/>
            <person name="Andersson J.O."/>
        </authorList>
    </citation>
    <scope>NUCLEOTIDE SEQUENCE</scope>
    <source>
        <strain evidence="2">ATCC 50377</strain>
    </source>
</reference>
<evidence type="ECO:0000313" key="1">
    <source>
        <dbReference type="EMBL" id="EST42143.1"/>
    </source>
</evidence>
<accession>V6LD15</accession>
<keyword evidence="3" id="KW-1185">Reference proteome</keyword>
<name>V6LD15_9EUKA</name>
<dbReference type="EMBL" id="KI546166">
    <property type="protein sequence ID" value="EST42143.1"/>
    <property type="molecule type" value="Genomic_DNA"/>
</dbReference>
<dbReference type="AlphaFoldDB" id="V6LD15"/>
<evidence type="ECO:0000313" key="2">
    <source>
        <dbReference type="EMBL" id="KAH0574747.1"/>
    </source>
</evidence>
<gene>
    <name evidence="1" type="ORF">SS50377_18451</name>
    <name evidence="2" type="ORF">SS50377_22362</name>
</gene>
<sequence>MEQVRKQLKMFSNNAVQETTARILLNAQIDKQQLKLKAEKLRLQQKIQLTISDLRSRSSMQNKMKNSYQSELLITSAVGLMHSNQKPQIVNYSLDQYDETQLSGRFLYELLTFKSQIKFDDQFVI</sequence>
<proteinExistence type="predicted"/>
<dbReference type="VEuPathDB" id="GiardiaDB:SS50377_22362"/>
<protein>
    <submittedName>
        <fullName evidence="1">Uncharacterized protein</fullName>
    </submittedName>
</protein>
<evidence type="ECO:0000313" key="3">
    <source>
        <dbReference type="Proteomes" id="UP000018208"/>
    </source>
</evidence>
<organism evidence="1">
    <name type="scientific">Spironucleus salmonicida</name>
    <dbReference type="NCBI Taxonomy" id="348837"/>
    <lineage>
        <taxon>Eukaryota</taxon>
        <taxon>Metamonada</taxon>
        <taxon>Diplomonadida</taxon>
        <taxon>Hexamitidae</taxon>
        <taxon>Hexamitinae</taxon>
        <taxon>Spironucleus</taxon>
    </lineage>
</organism>
<dbReference type="Proteomes" id="UP000018208">
    <property type="component" value="Unassembled WGS sequence"/>
</dbReference>
<dbReference type="EMBL" id="AUWU02000003">
    <property type="protein sequence ID" value="KAH0574747.1"/>
    <property type="molecule type" value="Genomic_DNA"/>
</dbReference>